<comment type="caution">
    <text evidence="1">The sequence shown here is derived from an EMBL/GenBank/DDBJ whole genome shotgun (WGS) entry which is preliminary data.</text>
</comment>
<keyword evidence="2" id="KW-1185">Reference proteome</keyword>
<protein>
    <submittedName>
        <fullName evidence="1">Uncharacterized protein</fullName>
    </submittedName>
</protein>
<dbReference type="Proteomes" id="UP001162164">
    <property type="component" value="Unassembled WGS sequence"/>
</dbReference>
<evidence type="ECO:0000313" key="1">
    <source>
        <dbReference type="EMBL" id="KAJ8959563.1"/>
    </source>
</evidence>
<accession>A0ABQ9IRE7</accession>
<name>A0ABQ9IRE7_9CUCU</name>
<dbReference type="EMBL" id="JAPWTJ010003256">
    <property type="protein sequence ID" value="KAJ8959563.1"/>
    <property type="molecule type" value="Genomic_DNA"/>
</dbReference>
<gene>
    <name evidence="1" type="ORF">NQ317_000756</name>
</gene>
<reference evidence="1" key="1">
    <citation type="journal article" date="2023" name="Insect Mol. Biol.">
        <title>Genome sequencing provides insights into the evolution of gene families encoding plant cell wall-degrading enzymes in longhorned beetles.</title>
        <authorList>
            <person name="Shin N.R."/>
            <person name="Okamura Y."/>
            <person name="Kirsch R."/>
            <person name="Pauchet Y."/>
        </authorList>
    </citation>
    <scope>NUCLEOTIDE SEQUENCE</scope>
    <source>
        <strain evidence="1">MMC_N1</strain>
    </source>
</reference>
<evidence type="ECO:0000313" key="2">
    <source>
        <dbReference type="Proteomes" id="UP001162164"/>
    </source>
</evidence>
<sequence length="90" mass="10761">MFHPLVNSMSAMQKQANERIALLEYDAMRVADEIRLPNSGIPFEQKDYYEELMDDMENYMQYQLMGRKVKNLRLKTGVIPHRFMCQNTKR</sequence>
<organism evidence="1 2">
    <name type="scientific">Molorchus minor</name>
    <dbReference type="NCBI Taxonomy" id="1323400"/>
    <lineage>
        <taxon>Eukaryota</taxon>
        <taxon>Metazoa</taxon>
        <taxon>Ecdysozoa</taxon>
        <taxon>Arthropoda</taxon>
        <taxon>Hexapoda</taxon>
        <taxon>Insecta</taxon>
        <taxon>Pterygota</taxon>
        <taxon>Neoptera</taxon>
        <taxon>Endopterygota</taxon>
        <taxon>Coleoptera</taxon>
        <taxon>Polyphaga</taxon>
        <taxon>Cucujiformia</taxon>
        <taxon>Chrysomeloidea</taxon>
        <taxon>Cerambycidae</taxon>
        <taxon>Lamiinae</taxon>
        <taxon>Monochamini</taxon>
        <taxon>Molorchus</taxon>
    </lineage>
</organism>
<proteinExistence type="predicted"/>